<accession>M1ACS3</accession>
<dbReference type="EnsemblPlants" id="PGSC0003DMT400019918">
    <property type="protein sequence ID" value="PGSC0003DMT400019918"/>
    <property type="gene ID" value="PGSC0003DMG400007708"/>
</dbReference>
<reference evidence="2" key="1">
    <citation type="journal article" date="2011" name="Nature">
        <title>Genome sequence and analysis of the tuber crop potato.</title>
        <authorList>
            <consortium name="The Potato Genome Sequencing Consortium"/>
        </authorList>
    </citation>
    <scope>NUCLEOTIDE SEQUENCE [LARGE SCALE GENOMIC DNA]</scope>
    <source>
        <strain evidence="2">cv. DM1-3 516 R44</strain>
    </source>
</reference>
<name>M1ACS3_SOLTU</name>
<dbReference type="Gramene" id="PGSC0003DMT400019918">
    <property type="protein sequence ID" value="PGSC0003DMT400019918"/>
    <property type="gene ID" value="PGSC0003DMG400007708"/>
</dbReference>
<dbReference type="Proteomes" id="UP000011115">
    <property type="component" value="Unassembled WGS sequence"/>
</dbReference>
<proteinExistence type="predicted"/>
<evidence type="ECO:0000313" key="2">
    <source>
        <dbReference type="Proteomes" id="UP000011115"/>
    </source>
</evidence>
<organism evidence="1 2">
    <name type="scientific">Solanum tuberosum</name>
    <name type="common">Potato</name>
    <dbReference type="NCBI Taxonomy" id="4113"/>
    <lineage>
        <taxon>Eukaryota</taxon>
        <taxon>Viridiplantae</taxon>
        <taxon>Streptophyta</taxon>
        <taxon>Embryophyta</taxon>
        <taxon>Tracheophyta</taxon>
        <taxon>Spermatophyta</taxon>
        <taxon>Magnoliopsida</taxon>
        <taxon>eudicotyledons</taxon>
        <taxon>Gunneridae</taxon>
        <taxon>Pentapetalae</taxon>
        <taxon>asterids</taxon>
        <taxon>lamiids</taxon>
        <taxon>Solanales</taxon>
        <taxon>Solanaceae</taxon>
        <taxon>Solanoideae</taxon>
        <taxon>Solaneae</taxon>
        <taxon>Solanum</taxon>
    </lineage>
</organism>
<dbReference type="ExpressionAtlas" id="M1ACS3">
    <property type="expression patterns" value="baseline and differential"/>
</dbReference>
<dbReference type="AlphaFoldDB" id="M1ACS3"/>
<reference evidence="1" key="2">
    <citation type="submission" date="2015-06" db="UniProtKB">
        <authorList>
            <consortium name="EnsemblPlants"/>
        </authorList>
    </citation>
    <scope>IDENTIFICATION</scope>
    <source>
        <strain evidence="1">DM1-3 516 R44</strain>
    </source>
</reference>
<sequence length="52" mass="6205">MGESRSLDMVGTRWLDMDIWYRHPRRTCQAFSCLIFRSRTLDKGRKTARIVS</sequence>
<dbReference type="HOGENOM" id="CLU_3091072_0_0_1"/>
<keyword evidence="2" id="KW-1185">Reference proteome</keyword>
<evidence type="ECO:0000313" key="1">
    <source>
        <dbReference type="EnsemblPlants" id="PGSC0003DMT400019918"/>
    </source>
</evidence>
<protein>
    <submittedName>
        <fullName evidence="1">Cyclin dependent kinase inhibitor</fullName>
    </submittedName>
</protein>